<proteinExistence type="predicted"/>
<dbReference type="PROSITE" id="PS51379">
    <property type="entry name" value="4FE4S_FER_2"/>
    <property type="match status" value="2"/>
</dbReference>
<dbReference type="EMBL" id="FRDH01000004">
    <property type="protein sequence ID" value="SHN53410.1"/>
    <property type="molecule type" value="Genomic_DNA"/>
</dbReference>
<gene>
    <name evidence="2" type="ORF">SAMN02745247_00992</name>
</gene>
<dbReference type="AlphaFoldDB" id="A0A1M7S4S5"/>
<evidence type="ECO:0000313" key="2">
    <source>
        <dbReference type="EMBL" id="SHN53410.1"/>
    </source>
</evidence>
<dbReference type="PANTHER" id="PTHR42895">
    <property type="entry name" value="IRON-SULFUR CLUSTER-BINDING PROTEIN-RELATED"/>
    <property type="match status" value="1"/>
</dbReference>
<dbReference type="Gene3D" id="3.30.70.20">
    <property type="match status" value="1"/>
</dbReference>
<dbReference type="RefSeq" id="WP_072701533.1">
    <property type="nucleotide sequence ID" value="NZ_FRDH01000004.1"/>
</dbReference>
<protein>
    <submittedName>
        <fullName evidence="2">4Fe-4S binding domain-containing protein</fullName>
    </submittedName>
</protein>
<feature type="domain" description="4Fe-4S ferredoxin-type" evidence="1">
    <location>
        <begin position="34"/>
        <end position="63"/>
    </location>
</feature>
<evidence type="ECO:0000259" key="1">
    <source>
        <dbReference type="PROSITE" id="PS51379"/>
    </source>
</evidence>
<accession>A0A1M7S4S5</accession>
<reference evidence="2 3" key="1">
    <citation type="submission" date="2016-12" db="EMBL/GenBank/DDBJ databases">
        <authorList>
            <person name="Song W.-J."/>
            <person name="Kurnit D.M."/>
        </authorList>
    </citation>
    <scope>NUCLEOTIDE SEQUENCE [LARGE SCALE GENOMIC DNA]</scope>
    <source>
        <strain evidence="2 3">DSM 14810</strain>
    </source>
</reference>
<feature type="domain" description="4Fe-4S ferredoxin-type" evidence="1">
    <location>
        <begin position="4"/>
        <end position="33"/>
    </location>
</feature>
<name>A0A1M7S4S5_9FIRM</name>
<organism evidence="2 3">
    <name type="scientific">Butyrivibrio hungatei DSM 14810</name>
    <dbReference type="NCBI Taxonomy" id="1121132"/>
    <lineage>
        <taxon>Bacteria</taxon>
        <taxon>Bacillati</taxon>
        <taxon>Bacillota</taxon>
        <taxon>Clostridia</taxon>
        <taxon>Lachnospirales</taxon>
        <taxon>Lachnospiraceae</taxon>
        <taxon>Butyrivibrio</taxon>
    </lineage>
</organism>
<evidence type="ECO:0000313" key="3">
    <source>
        <dbReference type="Proteomes" id="UP000184097"/>
    </source>
</evidence>
<sequence>MIRRIIEIDRDACTGCGICVEACHEGAIGLENGKAILLRDDYCDGLGDCLPACPAGAISFTEREAAAYDHAAVLAKKQEHPLPCGCPGTEARSIPRQSCDCYAAQTESRLSQWPVQIKLAPIQAPYFQGASLLIAASCTAYAYASFHEDFIVGRITLIGCPKLDGVDYSEKLSQILKGNDIRDILLVRMEVPCCGGLEKAVERALDSSGKEIPFRTLTITTDGKMK</sequence>
<dbReference type="Proteomes" id="UP000184097">
    <property type="component" value="Unassembled WGS sequence"/>
</dbReference>
<dbReference type="PANTHER" id="PTHR42895:SF1">
    <property type="entry name" value="IRON-SULFUR CLUSTER PROTEIN"/>
    <property type="match status" value="1"/>
</dbReference>
<dbReference type="InterPro" id="IPR052911">
    <property type="entry name" value="Corrinoid_activation_enz"/>
</dbReference>
<dbReference type="SUPFAM" id="SSF54862">
    <property type="entry name" value="4Fe-4S ferredoxins"/>
    <property type="match status" value="1"/>
</dbReference>
<dbReference type="Pfam" id="PF12838">
    <property type="entry name" value="Fer4_7"/>
    <property type="match status" value="1"/>
</dbReference>
<dbReference type="InterPro" id="IPR017896">
    <property type="entry name" value="4Fe4S_Fe-S-bd"/>
</dbReference>